<protein>
    <submittedName>
        <fullName evidence="1">Uncharacterized protein</fullName>
    </submittedName>
</protein>
<gene>
    <name evidence="1" type="ORF">7F15_49</name>
</gene>
<accession>A0A2H4J5Z0</accession>
<organism evidence="1">
    <name type="scientific">uncultured Caudovirales phage</name>
    <dbReference type="NCBI Taxonomy" id="2100421"/>
    <lineage>
        <taxon>Viruses</taxon>
        <taxon>Duplodnaviria</taxon>
        <taxon>Heunggongvirae</taxon>
        <taxon>Uroviricota</taxon>
        <taxon>Caudoviricetes</taxon>
        <taxon>Peduoviridae</taxon>
        <taxon>Maltschvirus</taxon>
        <taxon>Maltschvirus maltsch</taxon>
    </lineage>
</organism>
<name>A0A2H4J5Z0_9CAUD</name>
<sequence length="111" mass="12729">MENVWKRVAEHYLTEEKFKEINEEINENYHDVVIKFNMTNLLGVGESEGGVFLSFETDISNAFDVAYRNHEKNIGKDTGSLILDFDNKLSIDSVIKALKILKQGFDDKEGK</sequence>
<dbReference type="EMBL" id="MF417890">
    <property type="protein sequence ID" value="ASN69443.1"/>
    <property type="molecule type" value="Genomic_DNA"/>
</dbReference>
<proteinExistence type="predicted"/>
<reference evidence="1" key="1">
    <citation type="submission" date="2017-06" db="EMBL/GenBank/DDBJ databases">
        <title>Novel phages from South African skin metaviromes.</title>
        <authorList>
            <person name="van Zyl L.J."/>
            <person name="Abrahams Y."/>
            <person name="Stander E.A."/>
            <person name="Kirby B.M."/>
            <person name="Clavaud C."/>
            <person name="Farcet C."/>
            <person name="Breton L."/>
            <person name="Trindade M.I."/>
        </authorList>
    </citation>
    <scope>NUCLEOTIDE SEQUENCE</scope>
</reference>
<evidence type="ECO:0000313" key="1">
    <source>
        <dbReference type="EMBL" id="ASN69443.1"/>
    </source>
</evidence>